<dbReference type="HOGENOM" id="CLU_1168296_0_0_1"/>
<dbReference type="OrthoDB" id="2690847at2759"/>
<keyword evidence="2" id="KW-1185">Reference proteome</keyword>
<accession>A0A0D0DEY2</accession>
<reference evidence="2" key="2">
    <citation type="submission" date="2015-01" db="EMBL/GenBank/DDBJ databases">
        <title>Evolutionary Origins and Diversification of the Mycorrhizal Mutualists.</title>
        <authorList>
            <consortium name="DOE Joint Genome Institute"/>
            <consortium name="Mycorrhizal Genomics Consortium"/>
            <person name="Kohler A."/>
            <person name="Kuo A."/>
            <person name="Nagy L.G."/>
            <person name="Floudas D."/>
            <person name="Copeland A."/>
            <person name="Barry K.W."/>
            <person name="Cichocki N."/>
            <person name="Veneault-Fourrey C."/>
            <person name="LaButti K."/>
            <person name="Lindquist E.A."/>
            <person name="Lipzen A."/>
            <person name="Lundell T."/>
            <person name="Morin E."/>
            <person name="Murat C."/>
            <person name="Riley R."/>
            <person name="Ohm R."/>
            <person name="Sun H."/>
            <person name="Tunlid A."/>
            <person name="Henrissat B."/>
            <person name="Grigoriev I.V."/>
            <person name="Hibbett D.S."/>
            <person name="Martin F."/>
        </authorList>
    </citation>
    <scope>NUCLEOTIDE SEQUENCE [LARGE SCALE GENOMIC DNA]</scope>
    <source>
        <strain evidence="2">Ve08.2h10</strain>
    </source>
</reference>
<dbReference type="Proteomes" id="UP000054538">
    <property type="component" value="Unassembled WGS sequence"/>
</dbReference>
<dbReference type="InParanoid" id="A0A0D0DEY2"/>
<reference evidence="1 2" key="1">
    <citation type="submission" date="2014-04" db="EMBL/GenBank/DDBJ databases">
        <authorList>
            <consortium name="DOE Joint Genome Institute"/>
            <person name="Kuo A."/>
            <person name="Kohler A."/>
            <person name="Jargeat P."/>
            <person name="Nagy L.G."/>
            <person name="Floudas D."/>
            <person name="Copeland A."/>
            <person name="Barry K.W."/>
            <person name="Cichocki N."/>
            <person name="Veneault-Fourrey C."/>
            <person name="LaButti K."/>
            <person name="Lindquist E.A."/>
            <person name="Lipzen A."/>
            <person name="Lundell T."/>
            <person name="Morin E."/>
            <person name="Murat C."/>
            <person name="Sun H."/>
            <person name="Tunlid A."/>
            <person name="Henrissat B."/>
            <person name="Grigoriev I.V."/>
            <person name="Hibbett D.S."/>
            <person name="Martin F."/>
            <person name="Nordberg H.P."/>
            <person name="Cantor M.N."/>
            <person name="Hua S.X."/>
        </authorList>
    </citation>
    <scope>NUCLEOTIDE SEQUENCE [LARGE SCALE GENOMIC DNA]</scope>
    <source>
        <strain evidence="1 2">Ve08.2h10</strain>
    </source>
</reference>
<evidence type="ECO:0000313" key="2">
    <source>
        <dbReference type="Proteomes" id="UP000054538"/>
    </source>
</evidence>
<dbReference type="EMBL" id="KN827628">
    <property type="protein sequence ID" value="KIK76180.1"/>
    <property type="molecule type" value="Genomic_DNA"/>
</dbReference>
<feature type="non-terminal residue" evidence="1">
    <location>
        <position position="1"/>
    </location>
</feature>
<sequence>DDSAENDLTQLNPQYIKQLKLFAKRHCNTLEIPEKTVMEFVDTGKLFYMLVDMKATMTKYELTQKANQFQGLQDTLWSKDFEVALQNHLLACILSQNITAYMTEAQHHIMKFISKHPDIFKVPAAVFEDAELRSQLGKLVMKLLSTIHSQIRSQLIISITKKTCIIDMTKALILGSSGLEVEAAHWNRMSFLCCCLRIFLISTESYPHLSVSCNAEVGSTDNVEMMYIMVQQTSADFT</sequence>
<evidence type="ECO:0000313" key="1">
    <source>
        <dbReference type="EMBL" id="KIK76180.1"/>
    </source>
</evidence>
<protein>
    <submittedName>
        <fullName evidence="1">Uncharacterized protein</fullName>
    </submittedName>
</protein>
<gene>
    <name evidence="1" type="ORF">PAXRUDRAFT_170672</name>
</gene>
<name>A0A0D0DEY2_9AGAM</name>
<dbReference type="AlphaFoldDB" id="A0A0D0DEY2"/>
<proteinExistence type="predicted"/>
<organism evidence="1 2">
    <name type="scientific">Paxillus rubicundulus Ve08.2h10</name>
    <dbReference type="NCBI Taxonomy" id="930991"/>
    <lineage>
        <taxon>Eukaryota</taxon>
        <taxon>Fungi</taxon>
        <taxon>Dikarya</taxon>
        <taxon>Basidiomycota</taxon>
        <taxon>Agaricomycotina</taxon>
        <taxon>Agaricomycetes</taxon>
        <taxon>Agaricomycetidae</taxon>
        <taxon>Boletales</taxon>
        <taxon>Paxilineae</taxon>
        <taxon>Paxillaceae</taxon>
        <taxon>Paxillus</taxon>
    </lineage>
</organism>